<dbReference type="Gene3D" id="3.30.230.130">
    <property type="entry name" value="Cullin, Chain C, Domain 2"/>
    <property type="match status" value="1"/>
</dbReference>
<feature type="region of interest" description="Disordered" evidence="6">
    <location>
        <begin position="1146"/>
        <end position="1230"/>
    </location>
</feature>
<comment type="similarity">
    <text evidence="1 4 5">Belongs to the cullin family.</text>
</comment>
<keyword evidence="9" id="KW-1185">Reference proteome</keyword>
<dbReference type="InterPro" id="IPR019559">
    <property type="entry name" value="Cullin_neddylation_domain"/>
</dbReference>
<feature type="compositionally biased region" description="Polar residues" evidence="6">
    <location>
        <begin position="1151"/>
        <end position="1168"/>
    </location>
</feature>
<dbReference type="Pfam" id="PF26557">
    <property type="entry name" value="Cullin_AB"/>
    <property type="match status" value="1"/>
</dbReference>
<proteinExistence type="inferred from homology"/>
<reference evidence="8" key="1">
    <citation type="journal article" date="2020" name="Fungal Divers.">
        <title>Resolving the Mortierellaceae phylogeny through synthesis of multi-gene phylogenetics and phylogenomics.</title>
        <authorList>
            <person name="Vandepol N."/>
            <person name="Liber J."/>
            <person name="Desiro A."/>
            <person name="Na H."/>
            <person name="Kennedy M."/>
            <person name="Barry K."/>
            <person name="Grigoriev I.V."/>
            <person name="Miller A.N."/>
            <person name="O'Donnell K."/>
            <person name="Stajich J.E."/>
            <person name="Bonito G."/>
        </authorList>
    </citation>
    <scope>NUCLEOTIDE SEQUENCE</scope>
    <source>
        <strain evidence="8">NVP60</strain>
    </source>
</reference>
<dbReference type="InterPro" id="IPR059120">
    <property type="entry name" value="Cullin-like_AB"/>
</dbReference>
<feature type="domain" description="Cullin family profile" evidence="7">
    <location>
        <begin position="395"/>
        <end position="627"/>
    </location>
</feature>
<evidence type="ECO:0000256" key="6">
    <source>
        <dbReference type="SAM" id="MobiDB-lite"/>
    </source>
</evidence>
<dbReference type="Pfam" id="PF00888">
    <property type="entry name" value="Cullin"/>
    <property type="match status" value="1"/>
</dbReference>
<dbReference type="FunFam" id="1.10.10.10:FF:000014">
    <property type="entry name" value="Cullin 1"/>
    <property type="match status" value="1"/>
</dbReference>
<dbReference type="Gene3D" id="1.20.1310.10">
    <property type="entry name" value="Cullin Repeats"/>
    <property type="match status" value="4"/>
</dbReference>
<evidence type="ECO:0000256" key="3">
    <source>
        <dbReference type="ARBA" id="ARBA00022843"/>
    </source>
</evidence>
<gene>
    <name evidence="8" type="primary">CUL3</name>
    <name evidence="8" type="ORF">BGZ97_004917</name>
</gene>
<dbReference type="SUPFAM" id="SSF75632">
    <property type="entry name" value="Cullin homology domain"/>
    <property type="match status" value="1"/>
</dbReference>
<dbReference type="SMART" id="SM00182">
    <property type="entry name" value="CULLIN"/>
    <property type="match status" value="1"/>
</dbReference>
<dbReference type="SUPFAM" id="SSF74788">
    <property type="entry name" value="Cullin repeat-like"/>
    <property type="match status" value="1"/>
</dbReference>
<dbReference type="InterPro" id="IPR001373">
    <property type="entry name" value="Cullin_N"/>
</dbReference>
<evidence type="ECO:0000259" key="7">
    <source>
        <dbReference type="PROSITE" id="PS50069"/>
    </source>
</evidence>
<sequence length="1343" mass="150649">MASLQGKRTVATEVDYDTHWTTLQNAITTIHEQKAYMLSYEEIYRCGYNLVIHKWGERLYNGVKELIEQYLESEAETKVVPVLGIADTSPAEGGQVLKVMQKLWKHHVTCLLMMSDILVHMDKNYVVANRLPKTYDMGLFLFRDTVIRSPRYPIQSHLQLVLLNQITLERKGDVIDRGAVKSCTEMLLEMKENNGNDPIYIADFENLFIETSREFYRVESDDLVRRFDPPEYMRKVEHRLDEEQLRCSHYLTEKTEPKIRLIVEQEMIARHLRTVMEMENWGLKQLLINSRLGDLERMYRLFSRVPNGARELQGGLSEYIRECGKSINANVQASAIDTVEKGIPLGVALALRWVQEVLDLKERFDAFLAQAFAKDKSFETAINSAFESFINLNPKAPEFMSLFIDNKLKKDFKGKSDDEIDVILNKTTTLFRFLSDKDIFERYYKQHLSSRLLHGKSLSDEVERGMISKLKIECGYQFTSKLEGMFTDMRLSNDTMSAFREFLENAVDTPPMELNVTVLTSTFWPVPSTPVSCNLPTQFLAASKVFERFYTSRHNGRKLTWHATMGNVDLRATFNSRRHELNVSTMAAIVLLIFNDIPDGEAIPYTTIEQETGLPADQLKRTLQSVACGKFKILIKEPRSRDIEETDVFKFNSAFSEKLSRIKIQTIASKVESSSELKETHEKVEDARKHMAEAAIVRVMKNRKTLDHNNLITEVIAQLQGRFNPAPSMIKKRIEALIDREYLERAHGDSSPLPAATTKATTPYLVQDNMAPRLDLAIAPGKHLGWFRLGTSLWDVIRLLRDQAALIPVVELKYSDEHPFTADIVLRLASNGIELRFEPLSQRLKLIKVDDFSRLRLTYQGGEVSSTKALPTFLLAYKLFGPTYPGEFDGSKHLYTLSYPGLSLVFPIPEKHMLLYQSSADLPLEFPDGTTPVASHMYIYYGADWSSATPVPIATLIRNVQDSSSPNHHSGRFGEGKVELERVIAKINHGAALQFAGAGQTQKCMILLNVTTPQDLLADLGSPASIYYKEEDKMKIHSETKESPRIQHEEDGILGEMDDIGYDRTNKPAEGSQQPNDYFYNYFHLGMDILFDGSTHRCKKIVMHTNVPGHFDFQSYKRCPYILQVPSSPPSSSSNMDAESARLPPIAPQAITPSPTRQQQFNSNNNLTPAADLPAGGKANKKKSRSSGGVASSADAMEPIPSSYSSGEGNNSRGSPDLLGSSPIPSTSTGDAIAQEMAGLNIHQPQHQQQQSSSFGASPTGGMMTAVAPEKGITPDMKILTIMALLDPSSNISSAAGTPNKPAVILNRGSSTQNPFGPTTLNGTDGVVFEATRNGHVVTVILY</sequence>
<keyword evidence="2" id="KW-1017">Isopeptide bond</keyword>
<name>A0A9P6USG1_9FUNG</name>
<dbReference type="FunFam" id="1.20.1310.10:FF:000001">
    <property type="entry name" value="Cullin 3"/>
    <property type="match status" value="1"/>
</dbReference>
<dbReference type="FunFam" id="1.20.1310.10:FF:000002">
    <property type="entry name" value="cullin-3 isoform X1"/>
    <property type="match status" value="1"/>
</dbReference>
<dbReference type="InterPro" id="IPR036390">
    <property type="entry name" value="WH_DNA-bd_sf"/>
</dbReference>
<evidence type="ECO:0000256" key="5">
    <source>
        <dbReference type="RuleBase" id="RU003829"/>
    </source>
</evidence>
<dbReference type="InterPro" id="IPR016158">
    <property type="entry name" value="Cullin_homology"/>
</dbReference>
<dbReference type="GO" id="GO:0006511">
    <property type="term" value="P:ubiquitin-dependent protein catabolic process"/>
    <property type="evidence" value="ECO:0007669"/>
    <property type="project" value="InterPro"/>
</dbReference>
<dbReference type="Proteomes" id="UP000823405">
    <property type="component" value="Unassembled WGS sequence"/>
</dbReference>
<organism evidence="8 9">
    <name type="scientific">Linnemannia gamsii</name>
    <dbReference type="NCBI Taxonomy" id="64522"/>
    <lineage>
        <taxon>Eukaryota</taxon>
        <taxon>Fungi</taxon>
        <taxon>Fungi incertae sedis</taxon>
        <taxon>Mucoromycota</taxon>
        <taxon>Mortierellomycotina</taxon>
        <taxon>Mortierellomycetes</taxon>
        <taxon>Mortierellales</taxon>
        <taxon>Mortierellaceae</taxon>
        <taxon>Linnemannia</taxon>
    </lineage>
</organism>
<evidence type="ECO:0000313" key="8">
    <source>
        <dbReference type="EMBL" id="KAG0317745.1"/>
    </source>
</evidence>
<dbReference type="SMART" id="SM00884">
    <property type="entry name" value="Cullin_Nedd8"/>
    <property type="match status" value="1"/>
</dbReference>
<dbReference type="PROSITE" id="PS50069">
    <property type="entry name" value="CULLIN_2"/>
    <property type="match status" value="1"/>
</dbReference>
<dbReference type="Pfam" id="PF03676">
    <property type="entry name" value="PHAF1"/>
    <property type="match status" value="3"/>
</dbReference>
<evidence type="ECO:0000256" key="1">
    <source>
        <dbReference type="ARBA" id="ARBA00006019"/>
    </source>
</evidence>
<dbReference type="InterPro" id="IPR036317">
    <property type="entry name" value="Cullin_homology_sf"/>
</dbReference>
<feature type="compositionally biased region" description="Low complexity" evidence="6">
    <location>
        <begin position="1243"/>
        <end position="1254"/>
    </location>
</feature>
<keyword evidence="3" id="KW-0832">Ubl conjugation</keyword>
<dbReference type="InterPro" id="IPR005373">
    <property type="entry name" value="PHAF1"/>
</dbReference>
<feature type="compositionally biased region" description="Polar residues" evidence="6">
    <location>
        <begin position="1202"/>
        <end position="1214"/>
    </location>
</feature>
<dbReference type="InterPro" id="IPR016159">
    <property type="entry name" value="Cullin_repeat-like_dom_sf"/>
</dbReference>
<dbReference type="InterPro" id="IPR036388">
    <property type="entry name" value="WH-like_DNA-bd_sf"/>
</dbReference>
<dbReference type="EMBL" id="JAAAIN010000227">
    <property type="protein sequence ID" value="KAG0317745.1"/>
    <property type="molecule type" value="Genomic_DNA"/>
</dbReference>
<dbReference type="Gene3D" id="1.10.10.10">
    <property type="entry name" value="Winged helix-like DNA-binding domain superfamily/Winged helix DNA-binding domain"/>
    <property type="match status" value="1"/>
</dbReference>
<protein>
    <submittedName>
        <fullName evidence="8">Cullin-3</fullName>
    </submittedName>
</protein>
<dbReference type="SUPFAM" id="SSF46785">
    <property type="entry name" value="Winged helix' DNA-binding domain"/>
    <property type="match status" value="1"/>
</dbReference>
<accession>A0A9P6USG1</accession>
<dbReference type="OrthoDB" id="27073at2759"/>
<evidence type="ECO:0000256" key="2">
    <source>
        <dbReference type="ARBA" id="ARBA00022499"/>
    </source>
</evidence>
<dbReference type="Pfam" id="PF10557">
    <property type="entry name" value="Cullin_Nedd8"/>
    <property type="match status" value="1"/>
</dbReference>
<evidence type="ECO:0000313" key="9">
    <source>
        <dbReference type="Proteomes" id="UP000823405"/>
    </source>
</evidence>
<dbReference type="GO" id="GO:0031625">
    <property type="term" value="F:ubiquitin protein ligase binding"/>
    <property type="evidence" value="ECO:0007669"/>
    <property type="project" value="InterPro"/>
</dbReference>
<dbReference type="PANTHER" id="PTHR11932">
    <property type="entry name" value="CULLIN"/>
    <property type="match status" value="1"/>
</dbReference>
<dbReference type="InterPro" id="IPR045093">
    <property type="entry name" value="Cullin"/>
</dbReference>
<comment type="caution">
    <text evidence="8">The sequence shown here is derived from an EMBL/GenBank/DDBJ whole genome shotgun (WGS) entry which is preliminary data.</text>
</comment>
<feature type="region of interest" description="Disordered" evidence="6">
    <location>
        <begin position="1243"/>
        <end position="1268"/>
    </location>
</feature>
<evidence type="ECO:0000256" key="4">
    <source>
        <dbReference type="PROSITE-ProRule" id="PRU00330"/>
    </source>
</evidence>